<protein>
    <submittedName>
        <fullName evidence="1">Uncharacterized protein</fullName>
    </submittedName>
</protein>
<dbReference type="Proteomes" id="UP000077248">
    <property type="component" value="Unassembled WGS sequence"/>
</dbReference>
<organism evidence="1 2">
    <name type="scientific">Alternaria alternata</name>
    <name type="common">Alternaria rot fungus</name>
    <name type="synonym">Torula alternata</name>
    <dbReference type="NCBI Taxonomy" id="5599"/>
    <lineage>
        <taxon>Eukaryota</taxon>
        <taxon>Fungi</taxon>
        <taxon>Dikarya</taxon>
        <taxon>Ascomycota</taxon>
        <taxon>Pezizomycotina</taxon>
        <taxon>Dothideomycetes</taxon>
        <taxon>Pleosporomycetidae</taxon>
        <taxon>Pleosporales</taxon>
        <taxon>Pleosporineae</taxon>
        <taxon>Pleosporaceae</taxon>
        <taxon>Alternaria</taxon>
        <taxon>Alternaria sect. Alternaria</taxon>
        <taxon>Alternaria alternata complex</taxon>
    </lineage>
</organism>
<name>A0A177DY98_ALTAL</name>
<keyword evidence="2" id="KW-1185">Reference proteome</keyword>
<evidence type="ECO:0000313" key="1">
    <source>
        <dbReference type="EMBL" id="OAG24458.1"/>
    </source>
</evidence>
<dbReference type="EMBL" id="KV441471">
    <property type="protein sequence ID" value="OAG24458.1"/>
    <property type="molecule type" value="Genomic_DNA"/>
</dbReference>
<dbReference type="RefSeq" id="XP_018389879.1">
    <property type="nucleotide sequence ID" value="XM_018532019.1"/>
</dbReference>
<accession>A0A177DY98</accession>
<gene>
    <name evidence="1" type="ORF">CC77DRAFT_528007</name>
</gene>
<proteinExistence type="predicted"/>
<evidence type="ECO:0000313" key="2">
    <source>
        <dbReference type="Proteomes" id="UP000077248"/>
    </source>
</evidence>
<dbReference type="GeneID" id="29117613"/>
<dbReference type="VEuPathDB" id="FungiDB:CC77DRAFT_528007"/>
<dbReference type="AlphaFoldDB" id="A0A177DY98"/>
<sequence length="176" mass="19897">MLAYRIKPVKSKISIVIRGARKNPLSTRNCKEIPLIKNMLYAHSSNSWYAMLILQKCTHSAYMRQPSKLVTHYFVRKDRRRDERGSLKRLSGRKTVDTRTETLNIGNVLIHILSPLLATAISVSHTANHTGTSTAADATAARRRTSLDSVGIIFIPSIPLFFECSPQVCIFFHFLL</sequence>
<reference evidence="1 2" key="1">
    <citation type="submission" date="2016-05" db="EMBL/GenBank/DDBJ databases">
        <title>Comparative analysis of secretome profiles of manganese(II)-oxidizing ascomycete fungi.</title>
        <authorList>
            <consortium name="DOE Joint Genome Institute"/>
            <person name="Zeiner C.A."/>
            <person name="Purvine S.O."/>
            <person name="Zink E.M."/>
            <person name="Wu S."/>
            <person name="Pasa-Tolic L."/>
            <person name="Chaput D.L."/>
            <person name="Haridas S."/>
            <person name="Grigoriev I.V."/>
            <person name="Santelli C.M."/>
            <person name="Hansel C.M."/>
        </authorList>
    </citation>
    <scope>NUCLEOTIDE SEQUENCE [LARGE SCALE GENOMIC DNA]</scope>
    <source>
        <strain evidence="1 2">SRC1lrK2f</strain>
    </source>
</reference>
<dbReference type="KEGG" id="aalt:CC77DRAFT_528007"/>